<dbReference type="eggNOG" id="ENOG502ZASV">
    <property type="taxonomic scope" value="Bacteria"/>
</dbReference>
<evidence type="ECO:0000256" key="1">
    <source>
        <dbReference type="SAM" id="Phobius"/>
    </source>
</evidence>
<keyword evidence="1" id="KW-0472">Membrane</keyword>
<keyword evidence="1" id="KW-0812">Transmembrane</keyword>
<dbReference type="EMBL" id="ADMC01000030">
    <property type="protein sequence ID" value="EHP45478.1"/>
    <property type="molecule type" value="Genomic_DNA"/>
</dbReference>
<evidence type="ECO:0000313" key="2">
    <source>
        <dbReference type="EMBL" id="EHP45478.1"/>
    </source>
</evidence>
<keyword evidence="3" id="KW-1185">Reference proteome</keyword>
<keyword evidence="1" id="KW-1133">Transmembrane helix</keyword>
<feature type="transmembrane region" description="Helical" evidence="1">
    <location>
        <begin position="98"/>
        <end position="120"/>
    </location>
</feature>
<dbReference type="Proteomes" id="UP000004892">
    <property type="component" value="Unassembled WGS sequence"/>
</dbReference>
<dbReference type="GeneID" id="98070296"/>
<sequence length="234" mass="27050">MKKYFWNNLARLTYYNIKIIFGNKFVYFMLSAVLFYVLTVFINLLTEADITEAKGFNMLLIPSVLLIFYPMCFGIQNDQDAKIIEIIFGIPNYRYKVWLFRLLVAYAICFGITLGLAFLTDWLLVEVPPVELTLQVLVPVFFIGMLCFFLSTVIKNGNGTAVVVIILGLIFFILDKVLEVSKWNIFLNPFDIPLDKNPAIFFQILWYNRIILGIASLVCLLAGLYKTQNREKFI</sequence>
<protein>
    <recommendedName>
        <fullName evidence="4">ABC-2 type transporter domain-containing protein</fullName>
    </recommendedName>
</protein>
<dbReference type="HOGENOM" id="CLU_1168785_0_0_10"/>
<proteinExistence type="predicted"/>
<reference evidence="2 3" key="1">
    <citation type="submission" date="2012-01" db="EMBL/GenBank/DDBJ databases">
        <title>The Genome Sequence of Odoribacter laneus YIT 12061.</title>
        <authorList>
            <consortium name="The Broad Institute Genome Sequencing Platform"/>
            <person name="Earl A."/>
            <person name="Ward D."/>
            <person name="Feldgarden M."/>
            <person name="Gevers D."/>
            <person name="Morotomi M."/>
            <person name="Young S.K."/>
            <person name="Zeng Q."/>
            <person name="Gargeya S."/>
            <person name="Fitzgerald M."/>
            <person name="Haas B."/>
            <person name="Abouelleil A."/>
            <person name="Alvarado L."/>
            <person name="Arachchi H.M."/>
            <person name="Berlin A."/>
            <person name="Chapman S.B."/>
            <person name="Gearin G."/>
            <person name="Goldberg J."/>
            <person name="Griggs A."/>
            <person name="Gujja S."/>
            <person name="Hansen M."/>
            <person name="Heiman D."/>
            <person name="Howarth C."/>
            <person name="Larimer J."/>
            <person name="Lui A."/>
            <person name="MacDonald P.J.P."/>
            <person name="McCowen C."/>
            <person name="Montmayeur A."/>
            <person name="Murphy C."/>
            <person name="Neiman D."/>
            <person name="Pearson M."/>
            <person name="Priest M."/>
            <person name="Roberts A."/>
            <person name="Saif S."/>
            <person name="Shea T."/>
            <person name="Sisk P."/>
            <person name="Stolte C."/>
            <person name="Sykes S."/>
            <person name="Wortman J."/>
            <person name="Nusbaum C."/>
            <person name="Birren B."/>
        </authorList>
    </citation>
    <scope>NUCLEOTIDE SEQUENCE [LARGE SCALE GENOMIC DNA]</scope>
    <source>
        <strain evidence="2 3">YIT 12061</strain>
    </source>
</reference>
<feature type="transmembrane region" description="Helical" evidence="1">
    <location>
        <begin position="132"/>
        <end position="150"/>
    </location>
</feature>
<feature type="transmembrane region" description="Helical" evidence="1">
    <location>
        <begin position="58"/>
        <end position="77"/>
    </location>
</feature>
<evidence type="ECO:0000313" key="3">
    <source>
        <dbReference type="Proteomes" id="UP000004892"/>
    </source>
</evidence>
<feature type="transmembrane region" description="Helical" evidence="1">
    <location>
        <begin position="204"/>
        <end position="225"/>
    </location>
</feature>
<evidence type="ECO:0008006" key="4">
    <source>
        <dbReference type="Google" id="ProtNLM"/>
    </source>
</evidence>
<comment type="caution">
    <text evidence="2">The sequence shown here is derived from an EMBL/GenBank/DDBJ whole genome shotgun (WGS) entry which is preliminary data.</text>
</comment>
<feature type="transmembrane region" description="Helical" evidence="1">
    <location>
        <begin position="25"/>
        <end position="46"/>
    </location>
</feature>
<name>H1DKI5_9BACT</name>
<dbReference type="AlphaFoldDB" id="H1DKI5"/>
<dbReference type="RefSeq" id="WP_009137915.1">
    <property type="nucleotide sequence ID" value="NZ_JH594597.1"/>
</dbReference>
<accession>H1DKI5</accession>
<dbReference type="STRING" id="742817.HMPREF9449_02771"/>
<dbReference type="PATRIC" id="fig|742817.3.peg.2962"/>
<feature type="transmembrane region" description="Helical" evidence="1">
    <location>
        <begin position="157"/>
        <end position="174"/>
    </location>
</feature>
<gene>
    <name evidence="2" type="ORF">HMPREF9449_02771</name>
</gene>
<organism evidence="2 3">
    <name type="scientific">Odoribacter laneus YIT 12061</name>
    <dbReference type="NCBI Taxonomy" id="742817"/>
    <lineage>
        <taxon>Bacteria</taxon>
        <taxon>Pseudomonadati</taxon>
        <taxon>Bacteroidota</taxon>
        <taxon>Bacteroidia</taxon>
        <taxon>Bacteroidales</taxon>
        <taxon>Odoribacteraceae</taxon>
        <taxon>Odoribacter</taxon>
    </lineage>
</organism>